<feature type="signal peptide" evidence="1">
    <location>
        <begin position="1"/>
        <end position="16"/>
    </location>
</feature>
<dbReference type="AlphaFoldDB" id="A0A6G1ILT3"/>
<reference evidence="2" key="1">
    <citation type="journal article" date="2020" name="Stud. Mycol.">
        <title>101 Dothideomycetes genomes: a test case for predicting lifestyles and emergence of pathogens.</title>
        <authorList>
            <person name="Haridas S."/>
            <person name="Albert R."/>
            <person name="Binder M."/>
            <person name="Bloem J."/>
            <person name="Labutti K."/>
            <person name="Salamov A."/>
            <person name="Andreopoulos B."/>
            <person name="Baker S."/>
            <person name="Barry K."/>
            <person name="Bills G."/>
            <person name="Bluhm B."/>
            <person name="Cannon C."/>
            <person name="Castanera R."/>
            <person name="Culley D."/>
            <person name="Daum C."/>
            <person name="Ezra D."/>
            <person name="Gonzalez J."/>
            <person name="Henrissat B."/>
            <person name="Kuo A."/>
            <person name="Liang C."/>
            <person name="Lipzen A."/>
            <person name="Lutzoni F."/>
            <person name="Magnuson J."/>
            <person name="Mondo S."/>
            <person name="Nolan M."/>
            <person name="Ohm R."/>
            <person name="Pangilinan J."/>
            <person name="Park H.-J."/>
            <person name="Ramirez L."/>
            <person name="Alfaro M."/>
            <person name="Sun H."/>
            <person name="Tritt A."/>
            <person name="Yoshinaga Y."/>
            <person name="Zwiers L.-H."/>
            <person name="Turgeon B."/>
            <person name="Goodwin S."/>
            <person name="Spatafora J."/>
            <person name="Crous P."/>
            <person name="Grigoriev I."/>
        </authorList>
    </citation>
    <scope>NUCLEOTIDE SEQUENCE</scope>
    <source>
        <strain evidence="2">CBS 122367</strain>
    </source>
</reference>
<evidence type="ECO:0000313" key="2">
    <source>
        <dbReference type="EMBL" id="KAF2679197.1"/>
    </source>
</evidence>
<feature type="chain" id="PRO_5026101428" evidence="1">
    <location>
        <begin position="17"/>
        <end position="114"/>
    </location>
</feature>
<evidence type="ECO:0000313" key="3">
    <source>
        <dbReference type="Proteomes" id="UP000799291"/>
    </source>
</evidence>
<proteinExistence type="predicted"/>
<dbReference type="OrthoDB" id="3477104at2759"/>
<sequence>MKLILLSLISLTGVLANPIANPDAEAGLAKRATCHLISGSSEGCDWDPFHAQRRTTVSQGGTIHPTCRIANGRNVGGNKGWDWIAEWGCWVSAHNTNDGCKTGMPTCDGVGSDG</sequence>
<evidence type="ECO:0000256" key="1">
    <source>
        <dbReference type="SAM" id="SignalP"/>
    </source>
</evidence>
<protein>
    <submittedName>
        <fullName evidence="2">Uncharacterized protein</fullName>
    </submittedName>
</protein>
<organism evidence="2 3">
    <name type="scientific">Lentithecium fluviatile CBS 122367</name>
    <dbReference type="NCBI Taxonomy" id="1168545"/>
    <lineage>
        <taxon>Eukaryota</taxon>
        <taxon>Fungi</taxon>
        <taxon>Dikarya</taxon>
        <taxon>Ascomycota</taxon>
        <taxon>Pezizomycotina</taxon>
        <taxon>Dothideomycetes</taxon>
        <taxon>Pleosporomycetidae</taxon>
        <taxon>Pleosporales</taxon>
        <taxon>Massarineae</taxon>
        <taxon>Lentitheciaceae</taxon>
        <taxon>Lentithecium</taxon>
    </lineage>
</organism>
<name>A0A6G1ILT3_9PLEO</name>
<keyword evidence="1" id="KW-0732">Signal</keyword>
<gene>
    <name evidence="2" type="ORF">K458DRAFT_435242</name>
</gene>
<dbReference type="EMBL" id="MU005605">
    <property type="protein sequence ID" value="KAF2679197.1"/>
    <property type="molecule type" value="Genomic_DNA"/>
</dbReference>
<keyword evidence="3" id="KW-1185">Reference proteome</keyword>
<accession>A0A6G1ILT3</accession>
<dbReference type="Proteomes" id="UP000799291">
    <property type="component" value="Unassembled WGS sequence"/>
</dbReference>